<comment type="caution">
    <text evidence="5">The sequence shown here is derived from an EMBL/GenBank/DDBJ whole genome shotgun (WGS) entry which is preliminary data.</text>
</comment>
<accession>A0A0T6LR30</accession>
<dbReference type="RefSeq" id="WP_018383744.1">
    <property type="nucleotide sequence ID" value="NZ_LLZU01000021.1"/>
</dbReference>
<dbReference type="Gene3D" id="1.10.10.10">
    <property type="entry name" value="Winged helix-like DNA-binding domain superfamily/Winged helix DNA-binding domain"/>
    <property type="match status" value="2"/>
</dbReference>
<feature type="domain" description="HTH asnC-type" evidence="4">
    <location>
        <begin position="16"/>
        <end position="77"/>
    </location>
</feature>
<dbReference type="GO" id="GO:0043565">
    <property type="term" value="F:sequence-specific DNA binding"/>
    <property type="evidence" value="ECO:0007669"/>
    <property type="project" value="InterPro"/>
</dbReference>
<evidence type="ECO:0000259" key="4">
    <source>
        <dbReference type="PROSITE" id="PS50956"/>
    </source>
</evidence>
<dbReference type="Pfam" id="PF13404">
    <property type="entry name" value="HTH_AsnC-type"/>
    <property type="match status" value="2"/>
</dbReference>
<dbReference type="Gene3D" id="3.30.70.920">
    <property type="match status" value="1"/>
</dbReference>
<dbReference type="GO" id="GO:0005829">
    <property type="term" value="C:cytosol"/>
    <property type="evidence" value="ECO:0007669"/>
    <property type="project" value="TreeGrafter"/>
</dbReference>
<evidence type="ECO:0000256" key="3">
    <source>
        <dbReference type="ARBA" id="ARBA00023163"/>
    </source>
</evidence>
<dbReference type="OrthoDB" id="4050641at2"/>
<reference evidence="5 6" key="1">
    <citation type="submission" date="2015-10" db="EMBL/GenBank/DDBJ databases">
        <title>Draft genome sequence of pyrrolomycin-producing Streptomyces vitaminophilus.</title>
        <authorList>
            <person name="Graham D.E."/>
            <person name="Mahan K.M."/>
            <person name="Klingeman D.M."/>
            <person name="Hettich R.L."/>
            <person name="Parry R.J."/>
        </authorList>
    </citation>
    <scope>NUCLEOTIDE SEQUENCE [LARGE SCALE GENOMIC DNA]</scope>
    <source>
        <strain evidence="5 6">ATCC 31673</strain>
    </source>
</reference>
<dbReference type="AlphaFoldDB" id="A0A0T6LR30"/>
<gene>
    <name evidence="5" type="ORF">AQ490_24530</name>
</gene>
<dbReference type="GO" id="GO:0043200">
    <property type="term" value="P:response to amino acid"/>
    <property type="evidence" value="ECO:0007669"/>
    <property type="project" value="TreeGrafter"/>
</dbReference>
<keyword evidence="3" id="KW-0804">Transcription</keyword>
<keyword evidence="1" id="KW-0805">Transcription regulation</keyword>
<dbReference type="STRING" id="76728.AQ490_24530"/>
<dbReference type="SUPFAM" id="SSF54909">
    <property type="entry name" value="Dimeric alpha+beta barrel"/>
    <property type="match status" value="1"/>
</dbReference>
<evidence type="ECO:0000313" key="6">
    <source>
        <dbReference type="Proteomes" id="UP000050867"/>
    </source>
</evidence>
<dbReference type="PROSITE" id="PS50956">
    <property type="entry name" value="HTH_ASNC_2"/>
    <property type="match status" value="2"/>
</dbReference>
<protein>
    <submittedName>
        <fullName evidence="5">AsnC family transcriptional regulator</fullName>
    </submittedName>
</protein>
<evidence type="ECO:0000256" key="2">
    <source>
        <dbReference type="ARBA" id="ARBA00023125"/>
    </source>
</evidence>
<evidence type="ECO:0000313" key="5">
    <source>
        <dbReference type="EMBL" id="KRV48574.1"/>
    </source>
</evidence>
<dbReference type="SMART" id="SM00344">
    <property type="entry name" value="HTH_ASNC"/>
    <property type="match status" value="2"/>
</dbReference>
<dbReference type="Proteomes" id="UP000050867">
    <property type="component" value="Unassembled WGS sequence"/>
</dbReference>
<dbReference type="SUPFAM" id="SSF46785">
    <property type="entry name" value="Winged helix' DNA-binding domain"/>
    <property type="match status" value="2"/>
</dbReference>
<evidence type="ECO:0000256" key="1">
    <source>
        <dbReference type="ARBA" id="ARBA00023015"/>
    </source>
</evidence>
<dbReference type="EMBL" id="LLZU01000021">
    <property type="protein sequence ID" value="KRV48574.1"/>
    <property type="molecule type" value="Genomic_DNA"/>
</dbReference>
<keyword evidence="2" id="KW-0238">DNA-binding</keyword>
<sequence length="324" mass="34476">MQDSGSAHTADSVVSLDGLDRRIVGALQVDGRAETSRIATVLGVSARTVARRLTRMRDARVLTVVRTVVAEQSVGATLLRVRVLRGRLRAIADSFARRPDVGSVDIVVGGEEIDVLVTAGPADRDRLLFHQLPATGAITSTTAHSVLHTFADAADWRTDALTPGEAAALAPRSQNTTAHTPDRLDLRLLDLLAEDARLPHTALAQRTGASESTVRRRLRHLSEGGMLRTHVTINPRLLGLAIDANLWLEVPPAHLHGAGQALAAHPYTHAVAATTGPANLVAALYCPDLQALYDFTANVLGPLGIARAETNVIAETVKRVGARQ</sequence>
<feature type="domain" description="HTH asnC-type" evidence="4">
    <location>
        <begin position="181"/>
        <end position="241"/>
    </location>
</feature>
<name>A0A0T6LR30_WENVI</name>
<organism evidence="5 6">
    <name type="scientific">Wenjunlia vitaminophila</name>
    <name type="common">Streptomyces vitaminophilus</name>
    <dbReference type="NCBI Taxonomy" id="76728"/>
    <lineage>
        <taxon>Bacteria</taxon>
        <taxon>Bacillati</taxon>
        <taxon>Actinomycetota</taxon>
        <taxon>Actinomycetes</taxon>
        <taxon>Kitasatosporales</taxon>
        <taxon>Streptomycetaceae</taxon>
        <taxon>Wenjunlia</taxon>
    </lineage>
</organism>
<dbReference type="InterPro" id="IPR019887">
    <property type="entry name" value="Tscrpt_reg_AsnC/Lrp_C"/>
</dbReference>
<keyword evidence="6" id="KW-1185">Reference proteome</keyword>
<dbReference type="PANTHER" id="PTHR30154:SF34">
    <property type="entry name" value="TRANSCRIPTIONAL REGULATOR AZLB"/>
    <property type="match status" value="1"/>
</dbReference>
<dbReference type="InterPro" id="IPR036388">
    <property type="entry name" value="WH-like_DNA-bd_sf"/>
</dbReference>
<dbReference type="InterPro" id="IPR019888">
    <property type="entry name" value="Tscrpt_reg_AsnC-like"/>
</dbReference>
<dbReference type="InterPro" id="IPR000485">
    <property type="entry name" value="AsnC-type_HTH_dom"/>
</dbReference>
<dbReference type="PRINTS" id="PR00033">
    <property type="entry name" value="HTHASNC"/>
</dbReference>
<dbReference type="eggNOG" id="COG1522">
    <property type="taxonomic scope" value="Bacteria"/>
</dbReference>
<dbReference type="InterPro" id="IPR036390">
    <property type="entry name" value="WH_DNA-bd_sf"/>
</dbReference>
<dbReference type="Pfam" id="PF01037">
    <property type="entry name" value="AsnC_trans_reg"/>
    <property type="match status" value="1"/>
</dbReference>
<dbReference type="PANTHER" id="PTHR30154">
    <property type="entry name" value="LEUCINE-RESPONSIVE REGULATORY PROTEIN"/>
    <property type="match status" value="1"/>
</dbReference>
<dbReference type="InterPro" id="IPR011008">
    <property type="entry name" value="Dimeric_a/b-barrel"/>
</dbReference>
<proteinExistence type="predicted"/>